<accession>A0A5N4D3U2</accession>
<name>A0A5N4D3U2_CAMDR</name>
<protein>
    <submittedName>
        <fullName evidence="1">Uncharacterized protein</fullName>
    </submittedName>
</protein>
<evidence type="ECO:0000313" key="2">
    <source>
        <dbReference type="Proteomes" id="UP000299084"/>
    </source>
</evidence>
<sequence length="134" mass="15034">MIQLAPSLASRIPCSPGLQLPHWSPLLLLPNLLIWGWGGRVHSLYSSLPILNDNASIISSNLTIFKNVLYRQTLPNLYLIPKFSPKLQTHTHISLPTQLLHLSVSQTTYFKLSPILHSPSPLPFSILSQTFINF</sequence>
<organism evidence="1 2">
    <name type="scientific">Camelus dromedarius</name>
    <name type="common">Dromedary</name>
    <name type="synonym">Arabian camel</name>
    <dbReference type="NCBI Taxonomy" id="9838"/>
    <lineage>
        <taxon>Eukaryota</taxon>
        <taxon>Metazoa</taxon>
        <taxon>Chordata</taxon>
        <taxon>Craniata</taxon>
        <taxon>Vertebrata</taxon>
        <taxon>Euteleostomi</taxon>
        <taxon>Mammalia</taxon>
        <taxon>Eutheria</taxon>
        <taxon>Laurasiatheria</taxon>
        <taxon>Artiodactyla</taxon>
        <taxon>Tylopoda</taxon>
        <taxon>Camelidae</taxon>
        <taxon>Camelus</taxon>
    </lineage>
</organism>
<dbReference type="EMBL" id="JWIN03000016">
    <property type="protein sequence ID" value="KAB1265752.1"/>
    <property type="molecule type" value="Genomic_DNA"/>
</dbReference>
<comment type="caution">
    <text evidence="1">The sequence shown here is derived from an EMBL/GenBank/DDBJ whole genome shotgun (WGS) entry which is preliminary data.</text>
</comment>
<evidence type="ECO:0000313" key="1">
    <source>
        <dbReference type="EMBL" id="KAB1265752.1"/>
    </source>
</evidence>
<gene>
    <name evidence="1" type="ORF">Cadr_000018777</name>
</gene>
<dbReference type="Proteomes" id="UP000299084">
    <property type="component" value="Unassembled WGS sequence"/>
</dbReference>
<proteinExistence type="predicted"/>
<reference evidence="1 2" key="1">
    <citation type="journal article" date="2019" name="Mol. Ecol. Resour.">
        <title>Improving Illumina assemblies with Hi-C and long reads: an example with the North African dromedary.</title>
        <authorList>
            <person name="Elbers J.P."/>
            <person name="Rogers M.F."/>
            <person name="Perelman P.L."/>
            <person name="Proskuryakova A.A."/>
            <person name="Serdyukova N.A."/>
            <person name="Johnson W.E."/>
            <person name="Horin P."/>
            <person name="Corander J."/>
            <person name="Murphy D."/>
            <person name="Burger P.A."/>
        </authorList>
    </citation>
    <scope>NUCLEOTIDE SEQUENCE [LARGE SCALE GENOMIC DNA]</scope>
    <source>
        <strain evidence="1">Drom800</strain>
        <tissue evidence="1">Blood</tissue>
    </source>
</reference>
<keyword evidence="2" id="KW-1185">Reference proteome</keyword>
<dbReference type="AlphaFoldDB" id="A0A5N4D3U2"/>